<gene>
    <name evidence="15" type="ORF">E2562_038898</name>
</gene>
<keyword evidence="10" id="KW-0547">Nucleotide-binding</keyword>
<dbReference type="GO" id="GO:0007018">
    <property type="term" value="P:microtubule-based movement"/>
    <property type="evidence" value="ECO:0007669"/>
    <property type="project" value="InterPro"/>
</dbReference>
<keyword evidence="11" id="KW-0175">Coiled coil</keyword>
<dbReference type="SMART" id="SM00129">
    <property type="entry name" value="KISc"/>
    <property type="match status" value="1"/>
</dbReference>
<feature type="compositionally biased region" description="Low complexity" evidence="12">
    <location>
        <begin position="817"/>
        <end position="828"/>
    </location>
</feature>
<dbReference type="SMART" id="SM00119">
    <property type="entry name" value="HECTc"/>
    <property type="match status" value="1"/>
</dbReference>
<dbReference type="EMBL" id="SPHZ02000010">
    <property type="protein sequence ID" value="KAF0897533.1"/>
    <property type="molecule type" value="Genomic_DNA"/>
</dbReference>
<comment type="similarity">
    <text evidence="3">Belongs to the TRAFAC class myosin-kinesin ATPase superfamily. Kinesin family. Ungrouped subfamily.</text>
</comment>
<dbReference type="Gene3D" id="3.40.850.10">
    <property type="entry name" value="Kinesin motor domain"/>
    <property type="match status" value="1"/>
</dbReference>
<feature type="domain" description="Kinesin motor" evidence="13">
    <location>
        <begin position="20"/>
        <end position="366"/>
    </location>
</feature>
<evidence type="ECO:0000256" key="9">
    <source>
        <dbReference type="PROSITE-ProRule" id="PRU00104"/>
    </source>
</evidence>
<dbReference type="InterPro" id="IPR057948">
    <property type="entry name" value="TPR_TRIP12_N"/>
</dbReference>
<feature type="region of interest" description="Disordered" evidence="12">
    <location>
        <begin position="1426"/>
        <end position="1482"/>
    </location>
</feature>
<dbReference type="FunFam" id="3.90.1750.10:FF:000048">
    <property type="entry name" value="E3 ubiquitin-protein ligase UPL3"/>
    <property type="match status" value="1"/>
</dbReference>
<feature type="compositionally biased region" description="Basic and acidic residues" evidence="12">
    <location>
        <begin position="1822"/>
        <end position="1837"/>
    </location>
</feature>
<feature type="compositionally biased region" description="Pro residues" evidence="12">
    <location>
        <begin position="847"/>
        <end position="861"/>
    </location>
</feature>
<dbReference type="Gene3D" id="3.30.2410.10">
    <property type="entry name" value="Hect, E3 ligase catalytic domain"/>
    <property type="match status" value="1"/>
</dbReference>
<comment type="similarity">
    <text evidence="2">Belongs to the UPL family. K-HECT subfamily.</text>
</comment>
<dbReference type="Gene3D" id="3.90.1750.10">
    <property type="entry name" value="Hect, E3 ligase catalytic domains"/>
    <property type="match status" value="1"/>
</dbReference>
<dbReference type="PRINTS" id="PR00380">
    <property type="entry name" value="KINESINHEAVY"/>
</dbReference>
<feature type="region of interest" description="Disordered" evidence="12">
    <location>
        <begin position="769"/>
        <end position="913"/>
    </location>
</feature>
<dbReference type="CDD" id="cd00078">
    <property type="entry name" value="HECTc"/>
    <property type="match status" value="1"/>
</dbReference>
<keyword evidence="10" id="KW-0067">ATP-binding</keyword>
<evidence type="ECO:0000256" key="3">
    <source>
        <dbReference type="ARBA" id="ARBA00010103"/>
    </source>
</evidence>
<dbReference type="InterPro" id="IPR045322">
    <property type="entry name" value="HECTD1/TRIP12-like"/>
</dbReference>
<evidence type="ECO:0000259" key="13">
    <source>
        <dbReference type="PROSITE" id="PS50067"/>
    </source>
</evidence>
<accession>A0A6G1CD16</accession>
<dbReference type="GO" id="GO:0005524">
    <property type="term" value="F:ATP binding"/>
    <property type="evidence" value="ECO:0007669"/>
    <property type="project" value="UniProtKB-UniRule"/>
</dbReference>
<keyword evidence="7 9" id="KW-0833">Ubl conjugation pathway</keyword>
<evidence type="ECO:0000256" key="4">
    <source>
        <dbReference type="ARBA" id="ARBA00012485"/>
    </source>
</evidence>
<dbReference type="Pfam" id="PF00632">
    <property type="entry name" value="HECT"/>
    <property type="match status" value="1"/>
</dbReference>
<comment type="caution">
    <text evidence="15">The sequence shown here is derived from an EMBL/GenBank/DDBJ whole genome shotgun (WGS) entry which is preliminary data.</text>
</comment>
<dbReference type="InterPro" id="IPR001752">
    <property type="entry name" value="Kinesin_motor_dom"/>
</dbReference>
<evidence type="ECO:0000256" key="12">
    <source>
        <dbReference type="SAM" id="MobiDB-lite"/>
    </source>
</evidence>
<evidence type="ECO:0000256" key="11">
    <source>
        <dbReference type="SAM" id="Coils"/>
    </source>
</evidence>
<feature type="domain" description="HECT" evidence="14">
    <location>
        <begin position="2260"/>
        <end position="2652"/>
    </location>
</feature>
<dbReference type="GO" id="GO:0043161">
    <property type="term" value="P:proteasome-mediated ubiquitin-dependent protein catabolic process"/>
    <property type="evidence" value="ECO:0007669"/>
    <property type="project" value="TreeGrafter"/>
</dbReference>
<dbReference type="InterPro" id="IPR000569">
    <property type="entry name" value="HECT_dom"/>
</dbReference>
<feature type="compositionally biased region" description="Low complexity" evidence="12">
    <location>
        <begin position="1900"/>
        <end position="1914"/>
    </location>
</feature>
<keyword evidence="8 10" id="KW-0505">Motor protein</keyword>
<evidence type="ECO:0000256" key="1">
    <source>
        <dbReference type="ARBA" id="ARBA00000885"/>
    </source>
</evidence>
<dbReference type="Gene3D" id="1.25.10.10">
    <property type="entry name" value="Leucine-rich Repeat Variant"/>
    <property type="match status" value="1"/>
</dbReference>
<sequence length="2652" mass="288969">MYTQQDARTRNAPSIPTPERLKVFLRIRPLPERGRCKAKAPKPKHPAHVCLVANGANSVALTVPHSKLVDPKRGRTEVFDGFSAVFSPDSSQHDVFSQVMNPLVDEFLGGKSGLLVAMGPTGSGKTHTVFGSPRNPGLLPLALRHIFSSTNEGCKGVSQPTRSFCFSMFEMLSEGKGERILDLLSDATDLVLQQSTIKGLKEVSIENFIDAEALVLSGMLKRSTAATNANSKSSRSQCIITIRAVHKSTDVESEKSLNNAVLTIADLAGAERERRTGNQGTRLLESNFINNTSMVFGLCLRSLLEHQKNKKKPLEKHFKNSMLTRYLRDYLEGRKKMTLILNVKPGDDDYLDTSFLLRQASPYMKIKYTNLEDSSDLVSQKRSNVSLICQENTKKRKVHKAKVVAVTGKDDIDKDGGIKVSEKDESQYKFLNSELRRVSRSEEIMTNFARALWTVLKQHKQKLLESENAVENTRKLLRCKDMKIMELENKLKVLNCSCKKFPTVEDTSVEQNDDVSSGQVAQSFVSLSCQTDLGSSDFALNNFHLAVEEVSEEFTCDDPERSSDYSGKTGTGGSDVCDTSVIKLIAEEELSSRDCKIMVQAVEKELDRSESCSDGGGVAHSPSGLDHPSDQNLTEHRLQSKKANLSLSPQFIGASEKPPIEQSEEEREELHNITVEGIQHNVDTRGVKHHSTPSCFQEVNSDALNVSSSQSSLQLQGMGALQQDPQDLDAQSERFKPTVETTIVEYGCVQPPHLVDDHGGMYPCTLNGKSSATKAPIAPTKDSQAERLTDKTEDLSASKPCNRKNTRRSTSDRSIDAPAAARRLGTAASHPSPRPSRLVWKRAAASAPPPPQQQQPPPPPVSYTHLDVYKRQPSSRRRARASASDKGKDPDPSSDPSPPSAPDDDDAVAPFPHSFTSASTALQGLLRRLGAGLDDLLPSSAAASSSSTSAQLKRILSGLQSDGDESRQLQSLMQLCEMLSIGTEESLAAFPVDAFVPILVGLLGPGEDGAGGASPDVMLLAARALANLVDVLPSSCSAVVHYGAIPCFCARLLTIEYMDLAEQSLQALKKISQEHPTACLRAGALMAVLSYLDFFSTGVQRVALSTAANICRKLPSDASEFVMEAVPLLTNLLNHHDSKVLEHASVCLTRIAEAFASYPEKLDDLCNHGLVAQAASLVSISNSAGQASLSTSTYTGLIRLLSTCASGSLLAAKTLLLLGISGTLKDILSGSGLVAGTSVSPALSRPADQMFEIVSLADDLLPHLPSGIISLPTHFHVLVKGSSTKKSASTKQDGTSSTENERSGHERLLREHPELLKQFGMDLLPIMTQVYGSSVNAPIRHKCLSIIGKLMYYSSAEMIQSLLGTTNISSFLAGILAWKDPQVLIPALQIAEIMMEKLPETFSKLFVREGVVHAVESLICPESSDMVPSQVLPHDKDNDSVMPSRSRRHRRRGGAAPAENSSLDESNPSNPGIASSTPCSTEVPNTSLRFAVSDRAKSFKDKYFPSDHESRDLGVTDDLLKLRTLCAKLNTASENVVTKAKGKSKALSATHFDISHDVEAQFDLIITQILAELSKTNGVSTFEFIRSGVVAALLDYLSCGTFGKERVSEANLPKLRQQALGRYKSFISVALSIDHERNETPMAFLVQKLQSALCSLERFPVVLSQSSRIGIGGSRLTSGLSALAQPFKLRLCRAQGEKSLRDYSSNIVLIDPFASLAAVEEFLWPRVQRSEAASKHTVPSGNNSESGIPGIAAGASSTAVPAPSGRRPTTRSKSSAASSGASKKDSQEESTNTAKGKGKAVAKPNSDEPKGPNTRNATRRKAASEKDLEMKRAHGDSSSEDEELDTSPIEIDDALMIDDDDMSEDEDDDHEVLQDGSLPICVQDGVHDVKLGDTDDSNIGSASDSQVQPSSGSSTRNIMSRGVDANTFGSRGAMSFVAATMAGLASVGGRGVRGSRDRRGLSLGGSMNEHNKLIFTAGGKQLSKHLTVYQALQRQLMFDEDDEEKFNGSDMSNDGNRFWGDVFTITYQKADSQAEKGSQGGSTSLNSKSDPCRSISESKGVSLLDSILQGELPCDLERTNSTYNILALLRVLEGLNQLSPRLRVHAASDDFAEGKITTLDELYRTGAKVPSEEFVNSKLTPKLARQMQDVLALCSGSLPSWCYQMTKACPFLFPFETRRQYFYSTAFGLSRALNRLQQQQGDNQNAGGEREVRFGRLQRQKVRVSRNRILDSAAKVMEMFSSQRAVLEVEYFGEVGTGLGPTLEFYTLLSHELQSNRLGLWRSSSPSDSGMQIDRSDVLHVSPEDDLAAKELSSDLPDNGRNMIRAPFGLFPQPWPPTVDASEGSKFSKVIEHFRLVGRVMAKVLQDGRLLDLPLSTAFYKVILGQELDLFDIISFEAEFGKTLQELQVLVERKRFLESTYGMNQLEVADLRFRGTPIEDLCLDFTLPGYPDYILKQGEENTTVNIYNLEEYVTLVVDATVKSGIIRQVEAFRSGFNQVFDISSLKIFSPEELDYLICGRREIWEPDSLVDNIKFDHGYTAKSPAIVNLLEIMAEFTPEQQHAFCQFVTGAPRLPPGGLAALSPKLTIVRKHPSSAVNTSNITGVAESADDDLPSVMTCANYLKLPPYSTKEVMRKKLLYAILEGRGSFDLS</sequence>
<dbReference type="InterPro" id="IPR011989">
    <property type="entry name" value="ARM-like"/>
</dbReference>
<evidence type="ECO:0000313" key="16">
    <source>
        <dbReference type="Proteomes" id="UP000479710"/>
    </source>
</evidence>
<evidence type="ECO:0000256" key="10">
    <source>
        <dbReference type="PROSITE-ProRule" id="PRU00283"/>
    </source>
</evidence>
<dbReference type="EC" id="2.3.2.26" evidence="4"/>
<keyword evidence="6" id="KW-0493">Microtubule</keyword>
<evidence type="ECO:0000256" key="2">
    <source>
        <dbReference type="ARBA" id="ARBA00006331"/>
    </source>
</evidence>
<evidence type="ECO:0000313" key="15">
    <source>
        <dbReference type="EMBL" id="KAF0897533.1"/>
    </source>
</evidence>
<dbReference type="Pfam" id="PF25579">
    <property type="entry name" value="TPR_TRIP12_N"/>
    <property type="match status" value="1"/>
</dbReference>
<reference evidence="15 16" key="1">
    <citation type="submission" date="2019-11" db="EMBL/GenBank/DDBJ databases">
        <title>Whole genome sequence of Oryza granulata.</title>
        <authorList>
            <person name="Li W."/>
        </authorList>
    </citation>
    <scope>NUCLEOTIDE SEQUENCE [LARGE SCALE GENOMIC DNA]</scope>
    <source>
        <strain evidence="16">cv. Menghai</strain>
        <tissue evidence="15">Leaf</tissue>
    </source>
</reference>
<dbReference type="FunFam" id="3.40.850.10:FF:000141">
    <property type="entry name" value="Kinesin-like protein KIN-6"/>
    <property type="match status" value="1"/>
</dbReference>
<dbReference type="GO" id="GO:0003777">
    <property type="term" value="F:microtubule motor activity"/>
    <property type="evidence" value="ECO:0007669"/>
    <property type="project" value="InterPro"/>
</dbReference>
<dbReference type="InterPro" id="IPR027417">
    <property type="entry name" value="P-loop_NTPase"/>
</dbReference>
<dbReference type="SUPFAM" id="SSF48371">
    <property type="entry name" value="ARM repeat"/>
    <property type="match status" value="1"/>
</dbReference>
<feature type="compositionally biased region" description="Polar residues" evidence="12">
    <location>
        <begin position="1459"/>
        <end position="1482"/>
    </location>
</feature>
<evidence type="ECO:0000256" key="8">
    <source>
        <dbReference type="ARBA" id="ARBA00023175"/>
    </source>
</evidence>
<dbReference type="SUPFAM" id="SSF52540">
    <property type="entry name" value="P-loop containing nucleoside triphosphate hydrolases"/>
    <property type="match status" value="1"/>
</dbReference>
<dbReference type="GO" id="GO:0005874">
    <property type="term" value="C:microtubule"/>
    <property type="evidence" value="ECO:0007669"/>
    <property type="project" value="UniProtKB-KW"/>
</dbReference>
<dbReference type="SMART" id="SM00185">
    <property type="entry name" value="ARM"/>
    <property type="match status" value="3"/>
</dbReference>
<dbReference type="PROSITE" id="PS50237">
    <property type="entry name" value="HECT"/>
    <property type="match status" value="1"/>
</dbReference>
<dbReference type="PROSITE" id="PS50067">
    <property type="entry name" value="KINESIN_MOTOR_2"/>
    <property type="match status" value="1"/>
</dbReference>
<feature type="compositionally biased region" description="Low complexity" evidence="12">
    <location>
        <begin position="1282"/>
        <end position="1291"/>
    </location>
</feature>
<proteinExistence type="inferred from homology"/>
<evidence type="ECO:0000259" key="14">
    <source>
        <dbReference type="PROSITE" id="PS50237"/>
    </source>
</evidence>
<dbReference type="InterPro" id="IPR035983">
    <property type="entry name" value="Hect_E3_ubiquitin_ligase"/>
</dbReference>
<evidence type="ECO:0000256" key="6">
    <source>
        <dbReference type="ARBA" id="ARBA00022701"/>
    </source>
</evidence>
<dbReference type="PANTHER" id="PTHR45670:SF4">
    <property type="entry name" value="HECT-TYPE E3 UBIQUITIN TRANSFERASE"/>
    <property type="match status" value="1"/>
</dbReference>
<dbReference type="GO" id="GO:0000209">
    <property type="term" value="P:protein polyubiquitination"/>
    <property type="evidence" value="ECO:0007669"/>
    <property type="project" value="TreeGrafter"/>
</dbReference>
<dbReference type="GO" id="GO:0061630">
    <property type="term" value="F:ubiquitin protein ligase activity"/>
    <property type="evidence" value="ECO:0007669"/>
    <property type="project" value="UniProtKB-EC"/>
</dbReference>
<dbReference type="InterPro" id="IPR016024">
    <property type="entry name" value="ARM-type_fold"/>
</dbReference>
<comment type="catalytic activity">
    <reaction evidence="1">
        <text>S-ubiquitinyl-[E2 ubiquitin-conjugating enzyme]-L-cysteine + [acceptor protein]-L-lysine = [E2 ubiquitin-conjugating enzyme]-L-cysteine + N(6)-ubiquitinyl-[acceptor protein]-L-lysine.</text>
        <dbReference type="EC" id="2.3.2.26"/>
    </reaction>
</comment>
<dbReference type="InterPro" id="IPR000225">
    <property type="entry name" value="Armadillo"/>
</dbReference>
<dbReference type="InterPro" id="IPR036961">
    <property type="entry name" value="Kinesin_motor_dom_sf"/>
</dbReference>
<evidence type="ECO:0000256" key="5">
    <source>
        <dbReference type="ARBA" id="ARBA00022679"/>
    </source>
</evidence>
<dbReference type="SUPFAM" id="SSF56204">
    <property type="entry name" value="Hect, E3 ligase catalytic domain"/>
    <property type="match status" value="1"/>
</dbReference>
<dbReference type="Proteomes" id="UP000479710">
    <property type="component" value="Unassembled WGS sequence"/>
</dbReference>
<name>A0A6G1CD16_9ORYZ</name>
<dbReference type="FunFam" id="1.25.10.10:FF:000689">
    <property type="entry name" value="HECT ubiquitin protein ligase family protein KAK"/>
    <property type="match status" value="1"/>
</dbReference>
<feature type="region of interest" description="Disordered" evidence="12">
    <location>
        <begin position="2032"/>
        <end position="2053"/>
    </location>
</feature>
<evidence type="ECO:0000256" key="7">
    <source>
        <dbReference type="ARBA" id="ARBA00022786"/>
    </source>
</evidence>
<feature type="compositionally biased region" description="Acidic residues" evidence="12">
    <location>
        <begin position="1838"/>
        <end position="1849"/>
    </location>
</feature>
<feature type="region of interest" description="Disordered" evidence="12">
    <location>
        <begin position="608"/>
        <end position="631"/>
    </location>
</feature>
<feature type="compositionally biased region" description="Polar residues" evidence="12">
    <location>
        <begin position="1737"/>
        <end position="1746"/>
    </location>
</feature>
<keyword evidence="5" id="KW-0808">Transferase</keyword>
<dbReference type="OrthoDB" id="423283at2759"/>
<feature type="region of interest" description="Disordered" evidence="12">
    <location>
        <begin position="1731"/>
        <end position="1849"/>
    </location>
</feature>
<feature type="compositionally biased region" description="Polar residues" evidence="12">
    <location>
        <begin position="2041"/>
        <end position="2053"/>
    </location>
</feature>
<organism evidence="15 16">
    <name type="scientific">Oryza meyeriana var. granulata</name>
    <dbReference type="NCBI Taxonomy" id="110450"/>
    <lineage>
        <taxon>Eukaryota</taxon>
        <taxon>Viridiplantae</taxon>
        <taxon>Streptophyta</taxon>
        <taxon>Embryophyta</taxon>
        <taxon>Tracheophyta</taxon>
        <taxon>Spermatophyta</taxon>
        <taxon>Magnoliopsida</taxon>
        <taxon>Liliopsida</taxon>
        <taxon>Poales</taxon>
        <taxon>Poaceae</taxon>
        <taxon>BOP clade</taxon>
        <taxon>Oryzoideae</taxon>
        <taxon>Oryzeae</taxon>
        <taxon>Oryzinae</taxon>
        <taxon>Oryza</taxon>
        <taxon>Oryza meyeriana</taxon>
    </lineage>
</organism>
<dbReference type="Pfam" id="PF00225">
    <property type="entry name" value="Kinesin"/>
    <property type="match status" value="1"/>
</dbReference>
<dbReference type="GO" id="GO:0008017">
    <property type="term" value="F:microtubule binding"/>
    <property type="evidence" value="ECO:0007669"/>
    <property type="project" value="InterPro"/>
</dbReference>
<feature type="coiled-coil region" evidence="11">
    <location>
        <begin position="456"/>
        <end position="490"/>
    </location>
</feature>
<feature type="region of interest" description="Disordered" evidence="12">
    <location>
        <begin position="1888"/>
        <end position="1919"/>
    </location>
</feature>
<feature type="active site" description="Glycyl thioester intermediate" evidence="9">
    <location>
        <position position="2619"/>
    </location>
</feature>
<keyword evidence="16" id="KW-1185">Reference proteome</keyword>
<feature type="binding site" evidence="10">
    <location>
        <begin position="119"/>
        <end position="126"/>
    </location>
    <ligand>
        <name>ATP</name>
        <dbReference type="ChEBI" id="CHEBI:30616"/>
    </ligand>
</feature>
<feature type="compositionally biased region" description="Low complexity" evidence="12">
    <location>
        <begin position="1772"/>
        <end position="1781"/>
    </location>
</feature>
<protein>
    <recommendedName>
        <fullName evidence="4">HECT-type E3 ubiquitin transferase</fullName>
        <ecNumber evidence="4">2.3.2.26</ecNumber>
    </recommendedName>
</protein>
<feature type="region of interest" description="Disordered" evidence="12">
    <location>
        <begin position="1282"/>
        <end position="1307"/>
    </location>
</feature>
<feature type="compositionally biased region" description="Basic and acidic residues" evidence="12">
    <location>
        <begin position="783"/>
        <end position="796"/>
    </location>
</feature>
<dbReference type="PANTHER" id="PTHR45670">
    <property type="entry name" value="E3 UBIQUITIN-PROTEIN LIGASE TRIP12"/>
    <property type="match status" value="1"/>
</dbReference>